<reference evidence="2 3" key="1">
    <citation type="submission" date="2014-10" db="EMBL/GenBank/DDBJ databases">
        <title>Genome sequencing of Vibrio sinaloensis T08.</title>
        <authorList>
            <person name="Chan K.-G."/>
            <person name="Mohamad N.I."/>
        </authorList>
    </citation>
    <scope>NUCLEOTIDE SEQUENCE [LARGE SCALE GENOMIC DNA]</scope>
    <source>
        <strain evidence="2 3">T08</strain>
    </source>
</reference>
<dbReference type="Proteomes" id="UP000030451">
    <property type="component" value="Unassembled WGS sequence"/>
</dbReference>
<dbReference type="InterPro" id="IPR036814">
    <property type="entry name" value="YqcC-like_sf"/>
</dbReference>
<name>A0A0A5HUN0_PHOS4</name>
<dbReference type="RefSeq" id="WP_038190019.1">
    <property type="nucleotide sequence ID" value="NZ_JRWP01000008.1"/>
</dbReference>
<protein>
    <submittedName>
        <fullName evidence="2">Pseudouridine synthase</fullName>
    </submittedName>
</protein>
<dbReference type="InterPro" id="IPR023376">
    <property type="entry name" value="YqcC-like_dom"/>
</dbReference>
<dbReference type="AlphaFoldDB" id="A0A0A5HUN0"/>
<evidence type="ECO:0000259" key="1">
    <source>
        <dbReference type="Pfam" id="PF04287"/>
    </source>
</evidence>
<gene>
    <name evidence="2" type="ORF">NM06_08410</name>
</gene>
<dbReference type="Gene3D" id="1.20.1440.40">
    <property type="entry name" value="YqcC-like"/>
    <property type="match status" value="1"/>
</dbReference>
<dbReference type="PIRSF" id="PIRSF006257">
    <property type="entry name" value="UCP006257"/>
    <property type="match status" value="1"/>
</dbReference>
<evidence type="ECO:0000313" key="3">
    <source>
        <dbReference type="Proteomes" id="UP000030451"/>
    </source>
</evidence>
<accession>A0A0A5HUN0</accession>
<evidence type="ECO:0000313" key="2">
    <source>
        <dbReference type="EMBL" id="KGY09272.1"/>
    </source>
</evidence>
<dbReference type="Pfam" id="PF04287">
    <property type="entry name" value="DUF446"/>
    <property type="match status" value="1"/>
</dbReference>
<dbReference type="EMBL" id="JRWP01000008">
    <property type="protein sequence ID" value="KGY09272.1"/>
    <property type="molecule type" value="Genomic_DNA"/>
</dbReference>
<dbReference type="OrthoDB" id="8794567at2"/>
<dbReference type="STRING" id="379097.SE23_02460"/>
<dbReference type="PANTHER" id="PTHR39586">
    <property type="entry name" value="CYTOPLASMIC PROTEIN-RELATED"/>
    <property type="match status" value="1"/>
</dbReference>
<feature type="domain" description="YqcC-like" evidence="1">
    <location>
        <begin position="8"/>
        <end position="101"/>
    </location>
</feature>
<dbReference type="InterPro" id="IPR007384">
    <property type="entry name" value="UCP006257"/>
</dbReference>
<comment type="caution">
    <text evidence="2">The sequence shown here is derived from an EMBL/GenBank/DDBJ whole genome shotgun (WGS) entry which is preliminary data.</text>
</comment>
<sequence>MTKAQQLLPLLQQLPLVMRELGLWQQDAPSTEELSSNEPFSVDTLKPEQWLQWVFLPKMTALVEQKMPLPTGFSISPYFEESWKSCPEYAPVLSLLVSIDEVCR</sequence>
<organism evidence="2 3">
    <name type="scientific">Photobacterium sp. (strain ATCC 43367)</name>
    <dbReference type="NCBI Taxonomy" id="379097"/>
    <lineage>
        <taxon>Bacteria</taxon>
        <taxon>Pseudomonadati</taxon>
        <taxon>Pseudomonadota</taxon>
        <taxon>Gammaproteobacteria</taxon>
        <taxon>Vibrionales</taxon>
        <taxon>Vibrionaceae</taxon>
        <taxon>Vibrio</taxon>
        <taxon>Vibrio oreintalis group</taxon>
    </lineage>
</organism>
<dbReference type="SUPFAM" id="SSF158452">
    <property type="entry name" value="YqcC-like"/>
    <property type="match status" value="1"/>
</dbReference>
<dbReference type="GO" id="GO:0044010">
    <property type="term" value="P:single-species biofilm formation"/>
    <property type="evidence" value="ECO:0007669"/>
    <property type="project" value="TreeGrafter"/>
</dbReference>
<proteinExistence type="predicted"/>
<dbReference type="PANTHER" id="PTHR39586:SF1">
    <property type="entry name" value="CYTOPLASMIC PROTEIN"/>
    <property type="match status" value="1"/>
</dbReference>